<evidence type="ECO:0000313" key="2">
    <source>
        <dbReference type="WBParaSite" id="Hba_01934"/>
    </source>
</evidence>
<accession>A0A1I7WB59</accession>
<dbReference type="AlphaFoldDB" id="A0A1I7WB59"/>
<reference evidence="2" key="1">
    <citation type="submission" date="2016-11" db="UniProtKB">
        <authorList>
            <consortium name="WormBaseParasite"/>
        </authorList>
    </citation>
    <scope>IDENTIFICATION</scope>
</reference>
<keyword evidence="1" id="KW-1185">Reference proteome</keyword>
<dbReference type="Proteomes" id="UP000095283">
    <property type="component" value="Unplaced"/>
</dbReference>
<sequence>MLIEPNLLLLYSINEEQCIDKIFTWRFSSIFECGLVYFTLQLILSPLVAIASGIYKYSAGRAEEEEKKGEGDLIILNINRNCFTYIKITVALRITSNKLHRGNITIDCNSLLNDLLSILIKASVSASNCGSSLYNFLSSIRNKRLHLLLMNCCFLVSYSVRSHQSWAYQKFLLNFGKTRTQNEGFIIYLLPIASLLIGQ</sequence>
<evidence type="ECO:0000313" key="1">
    <source>
        <dbReference type="Proteomes" id="UP000095283"/>
    </source>
</evidence>
<dbReference type="WBParaSite" id="Hba_01934">
    <property type="protein sequence ID" value="Hba_01934"/>
    <property type="gene ID" value="Hba_01934"/>
</dbReference>
<proteinExistence type="predicted"/>
<organism evidence="1 2">
    <name type="scientific">Heterorhabditis bacteriophora</name>
    <name type="common">Entomopathogenic nematode worm</name>
    <dbReference type="NCBI Taxonomy" id="37862"/>
    <lineage>
        <taxon>Eukaryota</taxon>
        <taxon>Metazoa</taxon>
        <taxon>Ecdysozoa</taxon>
        <taxon>Nematoda</taxon>
        <taxon>Chromadorea</taxon>
        <taxon>Rhabditida</taxon>
        <taxon>Rhabditina</taxon>
        <taxon>Rhabditomorpha</taxon>
        <taxon>Strongyloidea</taxon>
        <taxon>Heterorhabditidae</taxon>
        <taxon>Heterorhabditis</taxon>
    </lineage>
</organism>
<name>A0A1I7WB59_HETBA</name>
<protein>
    <submittedName>
        <fullName evidence="2">Uncharacterized protein</fullName>
    </submittedName>
</protein>